<evidence type="ECO:0000256" key="1">
    <source>
        <dbReference type="SAM" id="Coils"/>
    </source>
</evidence>
<dbReference type="Proteomes" id="UP000431269">
    <property type="component" value="Chromosome"/>
</dbReference>
<protein>
    <recommendedName>
        <fullName evidence="5">DUF883 domain-containing protein</fullName>
    </recommendedName>
</protein>
<gene>
    <name evidence="3" type="ORF">DSM104635_01370</name>
</gene>
<keyword evidence="2" id="KW-0812">Transmembrane</keyword>
<feature type="transmembrane region" description="Helical" evidence="2">
    <location>
        <begin position="54"/>
        <end position="73"/>
    </location>
</feature>
<evidence type="ECO:0000256" key="2">
    <source>
        <dbReference type="SAM" id="Phobius"/>
    </source>
</evidence>
<evidence type="ECO:0008006" key="5">
    <source>
        <dbReference type="Google" id="ProtNLM"/>
    </source>
</evidence>
<accession>A0A6I6MKN1</accession>
<keyword evidence="2" id="KW-1133">Transmembrane helix</keyword>
<dbReference type="EMBL" id="CP047045">
    <property type="protein sequence ID" value="QGZ94551.1"/>
    <property type="molecule type" value="Genomic_DNA"/>
</dbReference>
<dbReference type="RefSeq" id="WP_158765482.1">
    <property type="nucleotide sequence ID" value="NZ_CP047045.1"/>
</dbReference>
<keyword evidence="2" id="KW-0472">Membrane</keyword>
<organism evidence="3 4">
    <name type="scientific">Terricaulis silvestris</name>
    <dbReference type="NCBI Taxonomy" id="2686094"/>
    <lineage>
        <taxon>Bacteria</taxon>
        <taxon>Pseudomonadati</taxon>
        <taxon>Pseudomonadota</taxon>
        <taxon>Alphaproteobacteria</taxon>
        <taxon>Caulobacterales</taxon>
        <taxon>Caulobacteraceae</taxon>
        <taxon>Terricaulis</taxon>
    </lineage>
</organism>
<proteinExistence type="predicted"/>
<name>A0A6I6MKN1_9CAUL</name>
<dbReference type="AlphaFoldDB" id="A0A6I6MKN1"/>
<dbReference type="KEGG" id="tsv:DSM104635_01370"/>
<feature type="coiled-coil region" evidence="1">
    <location>
        <begin position="3"/>
        <end position="37"/>
    </location>
</feature>
<evidence type="ECO:0000313" key="4">
    <source>
        <dbReference type="Proteomes" id="UP000431269"/>
    </source>
</evidence>
<keyword evidence="1" id="KW-0175">Coiled coil</keyword>
<reference evidence="4" key="1">
    <citation type="submission" date="2019-12" db="EMBL/GenBank/DDBJ databases">
        <title>Complete genome of Terracaulis silvestris 0127_4.</title>
        <authorList>
            <person name="Vieira S."/>
            <person name="Riedel T."/>
            <person name="Sproer C."/>
            <person name="Pascual J."/>
            <person name="Boedeker C."/>
            <person name="Overmann J."/>
        </authorList>
    </citation>
    <scope>NUCLEOTIDE SEQUENCE [LARGE SCALE GENOMIC DNA]</scope>
    <source>
        <strain evidence="4">0127_4</strain>
    </source>
</reference>
<sequence>MAKDRARAAAEAAVELAEEARERAEEAYRAAHSAVEDGLDEAHRYLKRQWKERPVAVAATTLGVGVLIGLILGSRR</sequence>
<evidence type="ECO:0000313" key="3">
    <source>
        <dbReference type="EMBL" id="QGZ94551.1"/>
    </source>
</evidence>
<keyword evidence="4" id="KW-1185">Reference proteome</keyword>